<dbReference type="InterPro" id="IPR050905">
    <property type="entry name" value="Plant_NBS-LRR"/>
</dbReference>
<dbReference type="PANTHER" id="PTHR33463">
    <property type="entry name" value="NB-ARC DOMAIN-CONTAINING PROTEIN-RELATED"/>
    <property type="match status" value="1"/>
</dbReference>
<dbReference type="FunFam" id="1.10.8.430:FF:000003">
    <property type="entry name" value="Probable disease resistance protein At5g66910"/>
    <property type="match status" value="1"/>
</dbReference>
<feature type="domain" description="NB-ARC" evidence="4">
    <location>
        <begin position="238"/>
        <end position="297"/>
    </location>
</feature>
<dbReference type="Pfam" id="PF00931">
    <property type="entry name" value="NB-ARC"/>
    <property type="match status" value="2"/>
</dbReference>
<keyword evidence="3" id="KW-0067">ATP-binding</keyword>
<dbReference type="Gene3D" id="1.10.8.430">
    <property type="entry name" value="Helical domain of apoptotic protease-activating factors"/>
    <property type="match status" value="1"/>
</dbReference>
<dbReference type="EMBL" id="JABEZW010000010">
    <property type="protein sequence ID" value="MBA0778682.1"/>
    <property type="molecule type" value="Genomic_DNA"/>
</dbReference>
<reference evidence="5 6" key="1">
    <citation type="journal article" date="2019" name="Genome Biol. Evol.">
        <title>Insights into the evolution of the New World diploid cottons (Gossypium, subgenus Houzingenia) based on genome sequencing.</title>
        <authorList>
            <person name="Grover C.E."/>
            <person name="Arick M.A. 2nd"/>
            <person name="Thrash A."/>
            <person name="Conover J.L."/>
            <person name="Sanders W.S."/>
            <person name="Peterson D.G."/>
            <person name="Frelichowski J.E."/>
            <person name="Scheffler J.A."/>
            <person name="Scheffler B.E."/>
            <person name="Wendel J.F."/>
        </authorList>
    </citation>
    <scope>NUCLEOTIDE SEQUENCE [LARGE SCALE GENOMIC DNA]</scope>
    <source>
        <strain evidence="5">8</strain>
        <tissue evidence="5">Leaf</tissue>
    </source>
</reference>
<dbReference type="GO" id="GO:0043531">
    <property type="term" value="F:ADP binding"/>
    <property type="evidence" value="ECO:0007669"/>
    <property type="project" value="InterPro"/>
</dbReference>
<feature type="domain" description="NB-ARC" evidence="4">
    <location>
        <begin position="158"/>
        <end position="233"/>
    </location>
</feature>
<evidence type="ECO:0000259" key="4">
    <source>
        <dbReference type="Pfam" id="PF00931"/>
    </source>
</evidence>
<accession>A0A7J9F041</accession>
<dbReference type="GO" id="GO:0005524">
    <property type="term" value="F:ATP binding"/>
    <property type="evidence" value="ECO:0007669"/>
    <property type="project" value="UniProtKB-KW"/>
</dbReference>
<dbReference type="AlphaFoldDB" id="A0A7J9F041"/>
<gene>
    <name evidence="5" type="ORF">Gotri_006516</name>
</gene>
<organism evidence="5 6">
    <name type="scientific">Gossypium trilobum</name>
    <dbReference type="NCBI Taxonomy" id="34281"/>
    <lineage>
        <taxon>Eukaryota</taxon>
        <taxon>Viridiplantae</taxon>
        <taxon>Streptophyta</taxon>
        <taxon>Embryophyta</taxon>
        <taxon>Tracheophyta</taxon>
        <taxon>Spermatophyta</taxon>
        <taxon>Magnoliopsida</taxon>
        <taxon>eudicotyledons</taxon>
        <taxon>Gunneridae</taxon>
        <taxon>Pentapetalae</taxon>
        <taxon>rosids</taxon>
        <taxon>malvids</taxon>
        <taxon>Malvales</taxon>
        <taxon>Malvaceae</taxon>
        <taxon>Malvoideae</taxon>
        <taxon>Gossypium</taxon>
    </lineage>
</organism>
<dbReference type="Proteomes" id="UP000593568">
    <property type="component" value="Unassembled WGS sequence"/>
</dbReference>
<proteinExistence type="predicted"/>
<keyword evidence="1" id="KW-0547">Nucleotide-binding</keyword>
<evidence type="ECO:0000256" key="3">
    <source>
        <dbReference type="ARBA" id="ARBA00022840"/>
    </source>
</evidence>
<evidence type="ECO:0000256" key="2">
    <source>
        <dbReference type="ARBA" id="ARBA00022821"/>
    </source>
</evidence>
<dbReference type="PRINTS" id="PR00364">
    <property type="entry name" value="DISEASERSIST"/>
</dbReference>
<evidence type="ECO:0000256" key="1">
    <source>
        <dbReference type="ARBA" id="ARBA00022741"/>
    </source>
</evidence>
<dbReference type="InterPro" id="IPR042197">
    <property type="entry name" value="Apaf_helical"/>
</dbReference>
<dbReference type="PANTHER" id="PTHR33463:SF220">
    <property type="entry name" value="NB-ARC DOMAIN-CONTAINING PROTEIN"/>
    <property type="match status" value="1"/>
</dbReference>
<evidence type="ECO:0000313" key="5">
    <source>
        <dbReference type="EMBL" id="MBA0778682.1"/>
    </source>
</evidence>
<keyword evidence="6" id="KW-1185">Reference proteome</keyword>
<protein>
    <recommendedName>
        <fullName evidence="4">NB-ARC domain-containing protein</fullName>
    </recommendedName>
</protein>
<dbReference type="GO" id="GO:0006952">
    <property type="term" value="P:defense response"/>
    <property type="evidence" value="ECO:0007669"/>
    <property type="project" value="UniProtKB-KW"/>
</dbReference>
<dbReference type="Gene3D" id="3.40.50.300">
    <property type="entry name" value="P-loop containing nucleotide triphosphate hydrolases"/>
    <property type="match status" value="1"/>
</dbReference>
<sequence>MGNCCSVQIGLENFIIRGLDPIVGHDNYVCKLKQTLPTLSVALQELRALRNDMQREVDPAEQRLLKPFERVQLWLSKAETMITEAEKLNADGPQQMNNLCLGGCASKNCLSSYKFGKKVAKMLKKINDHRSNGAFAKVAESQPAASVVVRPEERPISQESMIEKVWSCIEDKDVGVIGLYGLGGVGKTTLLTQINNKFSATPNDCDVIIWALVSKHSDVGKIQDRIGGNIGFSDALVDLNQVGIPKPSQENGFKLIFTTRSLEVYGEMEARKKIKVECLGPEKAWELFQDKVGDETLNSHPDIRKLAEEVAERCGGLPLALITISRGMACKTTPGEWKYAIEKLKRSSLPK</sequence>
<keyword evidence="2" id="KW-0611">Plant defense</keyword>
<name>A0A7J9F041_9ROSI</name>
<evidence type="ECO:0000313" key="6">
    <source>
        <dbReference type="Proteomes" id="UP000593568"/>
    </source>
</evidence>
<dbReference type="SUPFAM" id="SSF52540">
    <property type="entry name" value="P-loop containing nucleoside triphosphate hydrolases"/>
    <property type="match status" value="1"/>
</dbReference>
<comment type="caution">
    <text evidence="5">The sequence shown here is derived from an EMBL/GenBank/DDBJ whole genome shotgun (WGS) entry which is preliminary data.</text>
</comment>
<dbReference type="InterPro" id="IPR002182">
    <property type="entry name" value="NB-ARC"/>
</dbReference>
<dbReference type="InterPro" id="IPR027417">
    <property type="entry name" value="P-loop_NTPase"/>
</dbReference>